<dbReference type="InterPro" id="IPR015422">
    <property type="entry name" value="PyrdxlP-dep_Trfase_small"/>
</dbReference>
<evidence type="ECO:0000256" key="3">
    <source>
        <dbReference type="RuleBase" id="RU003560"/>
    </source>
</evidence>
<evidence type="ECO:0000256" key="2">
    <source>
        <dbReference type="ARBA" id="ARBA00022898"/>
    </source>
</evidence>
<dbReference type="NCBIfam" id="NF005453">
    <property type="entry name" value="PRK07046.1"/>
    <property type="match status" value="1"/>
</dbReference>
<dbReference type="InterPro" id="IPR015424">
    <property type="entry name" value="PyrdxlP-dep_Trfase"/>
</dbReference>
<dbReference type="Pfam" id="PF00202">
    <property type="entry name" value="Aminotran_3"/>
    <property type="match status" value="1"/>
</dbReference>
<name>A0A0A0BUH3_9CELL</name>
<protein>
    <submittedName>
        <fullName evidence="5">Aminotransferase</fullName>
    </submittedName>
</protein>
<dbReference type="Proteomes" id="UP000029839">
    <property type="component" value="Unassembled WGS sequence"/>
</dbReference>
<dbReference type="InterPro" id="IPR005814">
    <property type="entry name" value="Aminotrans_3"/>
</dbReference>
<organism evidence="5 6">
    <name type="scientific">Cellulomonas carbonis T26</name>
    <dbReference type="NCBI Taxonomy" id="947969"/>
    <lineage>
        <taxon>Bacteria</taxon>
        <taxon>Bacillati</taxon>
        <taxon>Actinomycetota</taxon>
        <taxon>Actinomycetes</taxon>
        <taxon>Micrococcales</taxon>
        <taxon>Cellulomonadaceae</taxon>
        <taxon>Cellulomonas</taxon>
    </lineage>
</organism>
<dbReference type="AlphaFoldDB" id="A0A0A0BUH3"/>
<feature type="region of interest" description="Disordered" evidence="4">
    <location>
        <begin position="1"/>
        <end position="22"/>
    </location>
</feature>
<reference evidence="5 6" key="2">
    <citation type="journal article" date="2015" name="Stand. Genomic Sci.">
        <title>Draft genome sequence of Cellulomonas carbonis T26(T) and comparative analysis of six Cellulomonas genomes.</title>
        <authorList>
            <person name="Zhuang W."/>
            <person name="Zhang S."/>
            <person name="Xia X."/>
            <person name="Wang G."/>
        </authorList>
    </citation>
    <scope>NUCLEOTIDE SEQUENCE [LARGE SCALE GENOMIC DNA]</scope>
    <source>
        <strain evidence="5 6">T26</strain>
    </source>
</reference>
<dbReference type="PANTHER" id="PTHR43713:SF3">
    <property type="entry name" value="GLUTAMATE-1-SEMIALDEHYDE 2,1-AMINOMUTASE 1, CHLOROPLASTIC-RELATED"/>
    <property type="match status" value="1"/>
</dbReference>
<accession>A0A0A0BUH3</accession>
<sequence length="476" mass="49896">MRRADPGATGAGTGTATEPARTGVHAARLAAAYADELARFAADHPRCAALAERGRAHMPYGVPMSWMAKWPGGFPVHVAEASGAHFVCADGHEHVDLCLGDTGAMSGHSPGPTVRAVAAQAARGITTMLPTADAAVVAEELTRRFGTAERPVDQWQMTLTATDANRHLVRYARHVTRRQPVAVMDFCYHGTVDETFATLDPDGRVVPRRGTIGAPVPPATTTAVVPFNDLDAIERELATGTVAAVLLEPAMTNIGIVLPDPGYHEALRDLTRRHGTLLVVDETHTLCAGPGGCTAAWGLEPDAVVVGKTIGGGVPSAAFGMTSQLTERVVASVGLEDVDVGGVGGTLAGNALSLAATRATLTEVLTDDAFVAMERLAVAWADGVRSVVERHGLPWHVTRLGCRAEYAFAPRAPRHGAEAAASDDFALQQYLHLQALNRRVLLTPFHNMALMSPATVDADVDAHTRAFAEAAAALVG</sequence>
<dbReference type="Gene3D" id="3.90.1150.10">
    <property type="entry name" value="Aspartate Aminotransferase, domain 1"/>
    <property type="match status" value="1"/>
</dbReference>
<evidence type="ECO:0000256" key="4">
    <source>
        <dbReference type="SAM" id="MobiDB-lite"/>
    </source>
</evidence>
<gene>
    <name evidence="5" type="ORF">N868_10900</name>
</gene>
<reference evidence="5 6" key="1">
    <citation type="submission" date="2013-08" db="EMBL/GenBank/DDBJ databases">
        <title>Genome sequencing of Cellulomonas carbonis T26.</title>
        <authorList>
            <person name="Chen F."/>
            <person name="Li Y."/>
            <person name="Wang G."/>
        </authorList>
    </citation>
    <scope>NUCLEOTIDE SEQUENCE [LARGE SCALE GENOMIC DNA]</scope>
    <source>
        <strain evidence="5 6">T26</strain>
    </source>
</reference>
<dbReference type="SUPFAM" id="SSF53383">
    <property type="entry name" value="PLP-dependent transferases"/>
    <property type="match status" value="1"/>
</dbReference>
<dbReference type="PANTHER" id="PTHR43713">
    <property type="entry name" value="GLUTAMATE-1-SEMIALDEHYDE 2,1-AMINOMUTASE"/>
    <property type="match status" value="1"/>
</dbReference>
<evidence type="ECO:0000313" key="6">
    <source>
        <dbReference type="Proteomes" id="UP000029839"/>
    </source>
</evidence>
<keyword evidence="5" id="KW-0032">Aminotransferase</keyword>
<comment type="caution">
    <text evidence="5">The sequence shown here is derived from an EMBL/GenBank/DDBJ whole genome shotgun (WGS) entry which is preliminary data.</text>
</comment>
<keyword evidence="5" id="KW-0808">Transferase</keyword>
<dbReference type="EMBL" id="AXCY01000024">
    <property type="protein sequence ID" value="KGM11332.1"/>
    <property type="molecule type" value="Genomic_DNA"/>
</dbReference>
<comment type="cofactor">
    <cofactor evidence="1">
        <name>pyridoxal 5'-phosphate</name>
        <dbReference type="ChEBI" id="CHEBI:597326"/>
    </cofactor>
</comment>
<keyword evidence="6" id="KW-1185">Reference proteome</keyword>
<dbReference type="Gene3D" id="3.40.640.10">
    <property type="entry name" value="Type I PLP-dependent aspartate aminotransferase-like (Major domain)"/>
    <property type="match status" value="1"/>
</dbReference>
<dbReference type="GO" id="GO:0008483">
    <property type="term" value="F:transaminase activity"/>
    <property type="evidence" value="ECO:0007669"/>
    <property type="project" value="UniProtKB-KW"/>
</dbReference>
<dbReference type="InterPro" id="IPR015421">
    <property type="entry name" value="PyrdxlP-dep_Trfase_major"/>
</dbReference>
<evidence type="ECO:0000313" key="5">
    <source>
        <dbReference type="EMBL" id="KGM11332.1"/>
    </source>
</evidence>
<proteinExistence type="inferred from homology"/>
<keyword evidence="2 3" id="KW-0663">Pyridoxal phosphate</keyword>
<dbReference type="GO" id="GO:0030170">
    <property type="term" value="F:pyridoxal phosphate binding"/>
    <property type="evidence" value="ECO:0007669"/>
    <property type="project" value="InterPro"/>
</dbReference>
<comment type="similarity">
    <text evidence="3">Belongs to the class-III pyridoxal-phosphate-dependent aminotransferase family.</text>
</comment>
<evidence type="ECO:0000256" key="1">
    <source>
        <dbReference type="ARBA" id="ARBA00001933"/>
    </source>
</evidence>